<dbReference type="AlphaFoldDB" id="C5FU82"/>
<comment type="catalytic activity">
    <reaction evidence="8 9">
        <text>D-gluconate + ATP = 6-phospho-D-gluconate + ADP + H(+)</text>
        <dbReference type="Rhea" id="RHEA:19433"/>
        <dbReference type="ChEBI" id="CHEBI:15378"/>
        <dbReference type="ChEBI" id="CHEBI:18391"/>
        <dbReference type="ChEBI" id="CHEBI:30616"/>
        <dbReference type="ChEBI" id="CHEBI:58759"/>
        <dbReference type="ChEBI" id="CHEBI:456216"/>
        <dbReference type="EC" id="2.7.1.12"/>
    </reaction>
</comment>
<dbReference type="EMBL" id="DS995706">
    <property type="protein sequence ID" value="EEQ33466.1"/>
    <property type="molecule type" value="Genomic_DNA"/>
</dbReference>
<dbReference type="GO" id="GO:0005737">
    <property type="term" value="C:cytoplasm"/>
    <property type="evidence" value="ECO:0007669"/>
    <property type="project" value="TreeGrafter"/>
</dbReference>
<dbReference type="OrthoDB" id="275177at2759"/>
<keyword evidence="7 9" id="KW-0067">ATP-binding</keyword>
<feature type="compositionally biased region" description="Low complexity" evidence="10">
    <location>
        <begin position="31"/>
        <end position="54"/>
    </location>
</feature>
<dbReference type="FunFam" id="3.40.50.300:FF:001607">
    <property type="entry name" value="Gluconokinase"/>
    <property type="match status" value="1"/>
</dbReference>
<dbReference type="PANTHER" id="PTHR43442:SF3">
    <property type="entry name" value="GLUCONOKINASE-RELATED"/>
    <property type="match status" value="1"/>
</dbReference>
<dbReference type="NCBIfam" id="TIGR01313">
    <property type="entry name" value="therm_gnt_kin"/>
    <property type="match status" value="1"/>
</dbReference>
<dbReference type="VEuPathDB" id="FungiDB:MCYG_06285"/>
<dbReference type="GeneID" id="9226857"/>
<accession>C5FU82</accession>
<feature type="region of interest" description="Disordered" evidence="10">
    <location>
        <begin position="1"/>
        <end position="57"/>
    </location>
</feature>
<keyword evidence="12" id="KW-1185">Reference proteome</keyword>
<dbReference type="CDD" id="cd02021">
    <property type="entry name" value="GntK"/>
    <property type="match status" value="1"/>
</dbReference>
<evidence type="ECO:0000256" key="8">
    <source>
        <dbReference type="ARBA" id="ARBA00048090"/>
    </source>
</evidence>
<comment type="pathway">
    <text evidence="1 9">Carbohydrate acid metabolism; D-gluconate degradation.</text>
</comment>
<evidence type="ECO:0000256" key="2">
    <source>
        <dbReference type="ARBA" id="ARBA00008420"/>
    </source>
</evidence>
<evidence type="ECO:0000256" key="7">
    <source>
        <dbReference type="ARBA" id="ARBA00022840"/>
    </source>
</evidence>
<organism evidence="11 12">
    <name type="scientific">Arthroderma otae (strain ATCC MYA-4605 / CBS 113480)</name>
    <name type="common">Microsporum canis</name>
    <dbReference type="NCBI Taxonomy" id="554155"/>
    <lineage>
        <taxon>Eukaryota</taxon>
        <taxon>Fungi</taxon>
        <taxon>Dikarya</taxon>
        <taxon>Ascomycota</taxon>
        <taxon>Pezizomycotina</taxon>
        <taxon>Eurotiomycetes</taxon>
        <taxon>Eurotiomycetidae</taxon>
        <taxon>Onygenales</taxon>
        <taxon>Arthrodermataceae</taxon>
        <taxon>Microsporum</taxon>
    </lineage>
</organism>
<evidence type="ECO:0000313" key="12">
    <source>
        <dbReference type="Proteomes" id="UP000002035"/>
    </source>
</evidence>
<dbReference type="UniPathway" id="UPA00792"/>
<proteinExistence type="inferred from homology"/>
<dbReference type="OMA" id="HFIYLRA"/>
<dbReference type="GO" id="GO:0005524">
    <property type="term" value="F:ATP binding"/>
    <property type="evidence" value="ECO:0007669"/>
    <property type="project" value="UniProtKB-KW"/>
</dbReference>
<comment type="similarity">
    <text evidence="2 9">Belongs to the gluconokinase GntK/GntV family.</text>
</comment>
<evidence type="ECO:0000256" key="1">
    <source>
        <dbReference type="ARBA" id="ARBA00004875"/>
    </source>
</evidence>
<evidence type="ECO:0000256" key="5">
    <source>
        <dbReference type="ARBA" id="ARBA00022741"/>
    </source>
</evidence>
<dbReference type="STRING" id="554155.C5FU82"/>
<dbReference type="HOGENOM" id="CLU_077168_0_1_1"/>
<dbReference type="RefSeq" id="XP_002844321.1">
    <property type="nucleotide sequence ID" value="XM_002844275.1"/>
</dbReference>
<dbReference type="GO" id="GO:0046316">
    <property type="term" value="F:gluconokinase activity"/>
    <property type="evidence" value="ECO:0007669"/>
    <property type="project" value="UniProtKB-EC"/>
</dbReference>
<dbReference type="SUPFAM" id="SSF52540">
    <property type="entry name" value="P-loop containing nucleoside triphosphate hydrolases"/>
    <property type="match status" value="1"/>
</dbReference>
<dbReference type="EC" id="2.7.1.12" evidence="3 9"/>
<dbReference type="eggNOG" id="KOG3354">
    <property type="taxonomic scope" value="Eukaryota"/>
</dbReference>
<dbReference type="Proteomes" id="UP000002035">
    <property type="component" value="Unassembled WGS sequence"/>
</dbReference>
<evidence type="ECO:0000256" key="6">
    <source>
        <dbReference type="ARBA" id="ARBA00022777"/>
    </source>
</evidence>
<dbReference type="InterPro" id="IPR006001">
    <property type="entry name" value="Therm_gnt_kin"/>
</dbReference>
<dbReference type="InterPro" id="IPR027417">
    <property type="entry name" value="P-loop_NTPase"/>
</dbReference>
<keyword evidence="4 9" id="KW-0808">Transferase</keyword>
<keyword evidence="5 9" id="KW-0547">Nucleotide-binding</keyword>
<evidence type="ECO:0000256" key="9">
    <source>
        <dbReference type="RuleBase" id="RU363066"/>
    </source>
</evidence>
<keyword evidence="6 9" id="KW-0418">Kinase</keyword>
<dbReference type="GO" id="GO:0005975">
    <property type="term" value="P:carbohydrate metabolic process"/>
    <property type="evidence" value="ECO:0007669"/>
    <property type="project" value="InterPro"/>
</dbReference>
<evidence type="ECO:0000256" key="4">
    <source>
        <dbReference type="ARBA" id="ARBA00022679"/>
    </source>
</evidence>
<evidence type="ECO:0000313" key="11">
    <source>
        <dbReference type="EMBL" id="EEQ33466.1"/>
    </source>
</evidence>
<protein>
    <recommendedName>
        <fullName evidence="3 9">Gluconokinase</fullName>
        <ecNumber evidence="3 9">2.7.1.12</ecNumber>
    </recommendedName>
</protein>
<name>C5FU82_ARTOC</name>
<gene>
    <name evidence="11" type="ORF">MCYG_06285</name>
</gene>
<dbReference type="Gene3D" id="3.40.50.300">
    <property type="entry name" value="P-loop containing nucleotide triphosphate hydrolases"/>
    <property type="match status" value="1"/>
</dbReference>
<dbReference type="Pfam" id="PF13238">
    <property type="entry name" value="AAA_18"/>
    <property type="match status" value="1"/>
</dbReference>
<reference evidence="12" key="1">
    <citation type="journal article" date="2012" name="MBio">
        <title>Comparative genome analysis of Trichophyton rubrum and related dermatophytes reveals candidate genes involved in infection.</title>
        <authorList>
            <person name="Martinez D.A."/>
            <person name="Oliver B.G."/>
            <person name="Graeser Y."/>
            <person name="Goldberg J.M."/>
            <person name="Li W."/>
            <person name="Martinez-Rossi N.M."/>
            <person name="Monod M."/>
            <person name="Shelest E."/>
            <person name="Barton R.C."/>
            <person name="Birch E."/>
            <person name="Brakhage A.A."/>
            <person name="Chen Z."/>
            <person name="Gurr S.J."/>
            <person name="Heiman D."/>
            <person name="Heitman J."/>
            <person name="Kosti I."/>
            <person name="Rossi A."/>
            <person name="Saif S."/>
            <person name="Samalova M."/>
            <person name="Saunders C.W."/>
            <person name="Shea T."/>
            <person name="Summerbell R.C."/>
            <person name="Xu J."/>
            <person name="Young S."/>
            <person name="Zeng Q."/>
            <person name="Birren B.W."/>
            <person name="Cuomo C.A."/>
            <person name="White T.C."/>
        </authorList>
    </citation>
    <scope>NUCLEOTIDE SEQUENCE [LARGE SCALE GENOMIC DNA]</scope>
    <source>
        <strain evidence="12">ATCC MYA-4605 / CBS 113480</strain>
    </source>
</reference>
<sequence>MLSTEQPSTGPYMPATRSPLPLQNMSRNSLSRRYPSATTPSPSPSLSSSASYALKSQQNPNAMPQHIWIVTGPAGCGKTTVAQGLAKELRIPYIEGDDYHSKSNKEKMTNSIPLTDADRWDWLIQLREAAISALTTPSSSSPATPRSCPPGVVATCSALKHKYRDVIRVAAYDHPTVRIHFIYLRAPEEVLLQRVRQRKGHYMKSTMVHSQFEMLEEPDSEWDALSVDCAASPAEVQRRVNSIVQQKLDEYSE</sequence>
<evidence type="ECO:0000256" key="10">
    <source>
        <dbReference type="SAM" id="MobiDB-lite"/>
    </source>
</evidence>
<dbReference type="PANTHER" id="PTHR43442">
    <property type="entry name" value="GLUCONOKINASE-RELATED"/>
    <property type="match status" value="1"/>
</dbReference>
<evidence type="ECO:0000256" key="3">
    <source>
        <dbReference type="ARBA" id="ARBA00012054"/>
    </source>
</evidence>